<dbReference type="Proteomes" id="UP001209570">
    <property type="component" value="Unassembled WGS sequence"/>
</dbReference>
<dbReference type="InterPro" id="IPR017920">
    <property type="entry name" value="COMM"/>
</dbReference>
<dbReference type="EMBL" id="JAKCXM010000033">
    <property type="protein sequence ID" value="KAJ0406403.1"/>
    <property type="molecule type" value="Genomic_DNA"/>
</dbReference>
<dbReference type="PANTHER" id="PTHR15857:SF0">
    <property type="entry name" value="COMM DOMAIN-CONTAINING PROTEIN 2"/>
    <property type="match status" value="1"/>
</dbReference>
<dbReference type="Pfam" id="PF21672">
    <property type="entry name" value="COMM_HN"/>
    <property type="match status" value="1"/>
</dbReference>
<gene>
    <name evidence="2" type="ORF">P43SY_007011</name>
</gene>
<evidence type="ECO:0000259" key="1">
    <source>
        <dbReference type="PROSITE" id="PS51269"/>
    </source>
</evidence>
<sequence>MAMTWDERVLDAISSASEVPPEQFERLCKMAVLLFHSEAPSRRRLTRTASACGWSEQETETNVLAIAKILMDAAKMQTSDLHFQSSISNLNIPKTHVEVLVQLYANHRAMIKQSSSRDMDLRIPQYRALDWRIDLEIANRSMRNRPEPIVTLALHTATTSSAGDSLEGLPTRQTTCMRVDYAHLTKLQRQLETALREVDSVHCTRMQRYLH</sequence>
<dbReference type="PROSITE" id="PS51269">
    <property type="entry name" value="COMM"/>
    <property type="match status" value="1"/>
</dbReference>
<evidence type="ECO:0000313" key="2">
    <source>
        <dbReference type="EMBL" id="KAJ0406403.1"/>
    </source>
</evidence>
<protein>
    <recommendedName>
        <fullName evidence="1">COMM domain-containing protein</fullName>
    </recommendedName>
</protein>
<keyword evidence="3" id="KW-1185">Reference proteome</keyword>
<dbReference type="AlphaFoldDB" id="A0AAD5MFZ4"/>
<dbReference type="InterPro" id="IPR037354">
    <property type="entry name" value="Commd2"/>
</dbReference>
<dbReference type="PANTHER" id="PTHR15857">
    <property type="entry name" value="COMM DOMAIN CONTAINING PROTEIN 2"/>
    <property type="match status" value="1"/>
</dbReference>
<evidence type="ECO:0000313" key="3">
    <source>
        <dbReference type="Proteomes" id="UP001209570"/>
    </source>
</evidence>
<comment type="caution">
    <text evidence="2">The sequence shown here is derived from an EMBL/GenBank/DDBJ whole genome shotgun (WGS) entry which is preliminary data.</text>
</comment>
<reference evidence="2" key="1">
    <citation type="submission" date="2021-12" db="EMBL/GenBank/DDBJ databases">
        <title>Prjna785345.</title>
        <authorList>
            <person name="Rujirawat T."/>
            <person name="Krajaejun T."/>
        </authorList>
    </citation>
    <scope>NUCLEOTIDE SEQUENCE</scope>
    <source>
        <strain evidence="2">Pi057C3</strain>
    </source>
</reference>
<accession>A0AAD5MFZ4</accession>
<organism evidence="2 3">
    <name type="scientific">Pythium insidiosum</name>
    <name type="common">Pythiosis disease agent</name>
    <dbReference type="NCBI Taxonomy" id="114742"/>
    <lineage>
        <taxon>Eukaryota</taxon>
        <taxon>Sar</taxon>
        <taxon>Stramenopiles</taxon>
        <taxon>Oomycota</taxon>
        <taxon>Peronosporomycetes</taxon>
        <taxon>Pythiales</taxon>
        <taxon>Pythiaceae</taxon>
        <taxon>Pythium</taxon>
    </lineage>
</organism>
<feature type="domain" description="COMM" evidence="1">
    <location>
        <begin position="125"/>
        <end position="202"/>
    </location>
</feature>
<dbReference type="Pfam" id="PF07258">
    <property type="entry name" value="COMM_domain"/>
    <property type="match status" value="1"/>
</dbReference>
<name>A0AAD5MFZ4_PYTIN</name>
<proteinExistence type="predicted"/>